<evidence type="ECO:0000256" key="1">
    <source>
        <dbReference type="ARBA" id="ARBA00004141"/>
    </source>
</evidence>
<keyword evidence="9" id="KW-1185">Reference proteome</keyword>
<evidence type="ECO:0000256" key="6">
    <source>
        <dbReference type="SAM" id="Phobius"/>
    </source>
</evidence>
<accession>A0A8E2J949</accession>
<dbReference type="EMBL" id="KV745618">
    <property type="protein sequence ID" value="OCK73908.1"/>
    <property type="molecule type" value="Genomic_DNA"/>
</dbReference>
<dbReference type="OrthoDB" id="5401779at2759"/>
<evidence type="ECO:0000259" key="7">
    <source>
        <dbReference type="Pfam" id="PF20684"/>
    </source>
</evidence>
<feature type="transmembrane region" description="Helical" evidence="6">
    <location>
        <begin position="20"/>
        <end position="45"/>
    </location>
</feature>
<name>A0A8E2J949_9PEZI</name>
<dbReference type="PANTHER" id="PTHR33048">
    <property type="entry name" value="PTH11-LIKE INTEGRAL MEMBRANE PROTEIN (AFU_ORTHOLOGUE AFUA_5G11245)"/>
    <property type="match status" value="1"/>
</dbReference>
<feature type="domain" description="Rhodopsin" evidence="7">
    <location>
        <begin position="41"/>
        <end position="279"/>
    </location>
</feature>
<evidence type="ECO:0000256" key="4">
    <source>
        <dbReference type="ARBA" id="ARBA00023136"/>
    </source>
</evidence>
<evidence type="ECO:0000256" key="3">
    <source>
        <dbReference type="ARBA" id="ARBA00022989"/>
    </source>
</evidence>
<gene>
    <name evidence="8" type="ORF">K432DRAFT_282864</name>
</gene>
<dbReference type="InterPro" id="IPR052337">
    <property type="entry name" value="SAT4-like"/>
</dbReference>
<dbReference type="Proteomes" id="UP000250266">
    <property type="component" value="Unassembled WGS sequence"/>
</dbReference>
<evidence type="ECO:0000256" key="5">
    <source>
        <dbReference type="ARBA" id="ARBA00038359"/>
    </source>
</evidence>
<keyword evidence="3 6" id="KW-1133">Transmembrane helix</keyword>
<keyword evidence="2 6" id="KW-0812">Transmembrane</keyword>
<evidence type="ECO:0000313" key="8">
    <source>
        <dbReference type="EMBL" id="OCK73908.1"/>
    </source>
</evidence>
<feature type="transmembrane region" description="Helical" evidence="6">
    <location>
        <begin position="103"/>
        <end position="125"/>
    </location>
</feature>
<feature type="transmembrane region" description="Helical" evidence="6">
    <location>
        <begin position="179"/>
        <end position="198"/>
    </location>
</feature>
<feature type="transmembrane region" description="Helical" evidence="6">
    <location>
        <begin position="250"/>
        <end position="273"/>
    </location>
</feature>
<feature type="non-terminal residue" evidence="8">
    <location>
        <position position="297"/>
    </location>
</feature>
<reference evidence="8 9" key="1">
    <citation type="journal article" date="2016" name="Nat. Commun.">
        <title>Ectomycorrhizal ecology is imprinted in the genome of the dominant symbiotic fungus Cenococcum geophilum.</title>
        <authorList>
            <consortium name="DOE Joint Genome Institute"/>
            <person name="Peter M."/>
            <person name="Kohler A."/>
            <person name="Ohm R.A."/>
            <person name="Kuo A."/>
            <person name="Krutzmann J."/>
            <person name="Morin E."/>
            <person name="Arend M."/>
            <person name="Barry K.W."/>
            <person name="Binder M."/>
            <person name="Choi C."/>
            <person name="Clum A."/>
            <person name="Copeland A."/>
            <person name="Grisel N."/>
            <person name="Haridas S."/>
            <person name="Kipfer T."/>
            <person name="LaButti K."/>
            <person name="Lindquist E."/>
            <person name="Lipzen A."/>
            <person name="Maire R."/>
            <person name="Meier B."/>
            <person name="Mihaltcheva S."/>
            <person name="Molinier V."/>
            <person name="Murat C."/>
            <person name="Poggeler S."/>
            <person name="Quandt C.A."/>
            <person name="Sperisen C."/>
            <person name="Tritt A."/>
            <person name="Tisserant E."/>
            <person name="Crous P.W."/>
            <person name="Henrissat B."/>
            <person name="Nehls U."/>
            <person name="Egli S."/>
            <person name="Spatafora J.W."/>
            <person name="Grigoriev I.V."/>
            <person name="Martin F.M."/>
        </authorList>
    </citation>
    <scope>NUCLEOTIDE SEQUENCE [LARGE SCALE GENOMIC DNA]</scope>
    <source>
        <strain evidence="8 9">CBS 459.81</strain>
    </source>
</reference>
<dbReference type="PANTHER" id="PTHR33048:SF129">
    <property type="entry name" value="INTEGRAL MEMBRANE PROTEIN-RELATED"/>
    <property type="match status" value="1"/>
</dbReference>
<feature type="transmembrane region" description="Helical" evidence="6">
    <location>
        <begin position="137"/>
        <end position="159"/>
    </location>
</feature>
<dbReference type="InterPro" id="IPR049326">
    <property type="entry name" value="Rhodopsin_dom_fungi"/>
</dbReference>
<sequence length="297" mass="33116">PTSHNATNLPPPNQKDAGTRVSLVIGVEVSTTSVMVVFVSARFYMRTFVKKVLGMDDWVMAVAAILATTTAILNCVETRHSLGLHIWNIPQELLEPASEVRTMGLISVALFVTCTALTKISMCIAYLRILITRSNRIFCYCAMSFVLATWIYMVFIIIFQAVHLFSPWDFSKSPLNREAVLLSFAVINSISDFLIFLWPSRTLWTVRLPTKQRLGLVFVFSIGCIVCVAGVSRIAYIIQCFHSPDIFYNVAVVYIICAVEANVGIICGCLPILKPLLARYFHSIFGNNIPIKHSIPS</sequence>
<organism evidence="8 9">
    <name type="scientific">Lepidopterella palustris CBS 459.81</name>
    <dbReference type="NCBI Taxonomy" id="1314670"/>
    <lineage>
        <taxon>Eukaryota</taxon>
        <taxon>Fungi</taxon>
        <taxon>Dikarya</taxon>
        <taxon>Ascomycota</taxon>
        <taxon>Pezizomycotina</taxon>
        <taxon>Dothideomycetes</taxon>
        <taxon>Pleosporomycetidae</taxon>
        <taxon>Mytilinidiales</taxon>
        <taxon>Argynnaceae</taxon>
        <taxon>Lepidopterella</taxon>
    </lineage>
</organism>
<evidence type="ECO:0000313" key="9">
    <source>
        <dbReference type="Proteomes" id="UP000250266"/>
    </source>
</evidence>
<evidence type="ECO:0000256" key="2">
    <source>
        <dbReference type="ARBA" id="ARBA00022692"/>
    </source>
</evidence>
<comment type="subcellular location">
    <subcellularLocation>
        <location evidence="1">Membrane</location>
        <topology evidence="1">Multi-pass membrane protein</topology>
    </subcellularLocation>
</comment>
<feature type="transmembrane region" description="Helical" evidence="6">
    <location>
        <begin position="57"/>
        <end position="74"/>
    </location>
</feature>
<keyword evidence="4 6" id="KW-0472">Membrane</keyword>
<proteinExistence type="inferred from homology"/>
<feature type="transmembrane region" description="Helical" evidence="6">
    <location>
        <begin position="214"/>
        <end position="238"/>
    </location>
</feature>
<comment type="similarity">
    <text evidence="5">Belongs to the SAT4 family.</text>
</comment>
<dbReference type="Pfam" id="PF20684">
    <property type="entry name" value="Fung_rhodopsin"/>
    <property type="match status" value="1"/>
</dbReference>
<protein>
    <recommendedName>
        <fullName evidence="7">Rhodopsin domain-containing protein</fullName>
    </recommendedName>
</protein>
<dbReference type="AlphaFoldDB" id="A0A8E2J949"/>
<feature type="non-terminal residue" evidence="8">
    <location>
        <position position="1"/>
    </location>
</feature>
<dbReference type="GO" id="GO:0016020">
    <property type="term" value="C:membrane"/>
    <property type="evidence" value="ECO:0007669"/>
    <property type="project" value="UniProtKB-SubCell"/>
</dbReference>